<comment type="caution">
    <text evidence="1">The sequence shown here is derived from an EMBL/GenBank/DDBJ whole genome shotgun (WGS) entry which is preliminary data.</text>
</comment>
<dbReference type="PANTHER" id="PTHR48079:SF6">
    <property type="entry name" value="NAD(P)-BINDING DOMAIN-CONTAINING PROTEIN-RELATED"/>
    <property type="match status" value="1"/>
</dbReference>
<dbReference type="GO" id="GO:0004029">
    <property type="term" value="F:aldehyde dehydrogenase (NAD+) activity"/>
    <property type="evidence" value="ECO:0007669"/>
    <property type="project" value="TreeGrafter"/>
</dbReference>
<dbReference type="SUPFAM" id="SSF51735">
    <property type="entry name" value="NAD(P)-binding Rossmann-fold domains"/>
    <property type="match status" value="1"/>
</dbReference>
<gene>
    <name evidence="1" type="ORF">GALL_226060</name>
</gene>
<reference evidence="1" key="1">
    <citation type="submission" date="2016-10" db="EMBL/GenBank/DDBJ databases">
        <title>Sequence of Gallionella enrichment culture.</title>
        <authorList>
            <person name="Poehlein A."/>
            <person name="Muehling M."/>
            <person name="Daniel R."/>
        </authorList>
    </citation>
    <scope>NUCLEOTIDE SEQUENCE</scope>
</reference>
<dbReference type="PANTHER" id="PTHR48079">
    <property type="entry name" value="PROTEIN YEEZ"/>
    <property type="match status" value="1"/>
</dbReference>
<organism evidence="1">
    <name type="scientific">mine drainage metagenome</name>
    <dbReference type="NCBI Taxonomy" id="410659"/>
    <lineage>
        <taxon>unclassified sequences</taxon>
        <taxon>metagenomes</taxon>
        <taxon>ecological metagenomes</taxon>
    </lineage>
</organism>
<sequence>MLIRRFRRPRLLIVGCGDVGLRLAALARSRFRVIALTSSPERMQALRQAGIVPVLGNLDDGPSLWRLASLARWVAVLAPPPSAGAQDPRSARLAAVLRRGMIGAGPSRPLRLAYASTSGVYGDCAGALVRETRPPQPMTDRARRRLDAEAHWRRFGRGRPVRLGILRIPGIYDGRHRSPAQRLRQGLPALRAEDDVYTNHIHADDLARVMLFSLFRAAPNRAYNASDDSRIKMGDYLDLAARLYGLPAPARIAREQARDSGISPMALSFMAESRMLDNTRMRDELGVVLRYPDVERGLQSGDTTGVAE</sequence>
<dbReference type="GO" id="GO:0005737">
    <property type="term" value="C:cytoplasm"/>
    <property type="evidence" value="ECO:0007669"/>
    <property type="project" value="TreeGrafter"/>
</dbReference>
<dbReference type="InterPro" id="IPR036291">
    <property type="entry name" value="NAD(P)-bd_dom_sf"/>
</dbReference>
<name>A0A1J5S537_9ZZZZ</name>
<evidence type="ECO:0000313" key="1">
    <source>
        <dbReference type="EMBL" id="OIQ95445.1"/>
    </source>
</evidence>
<protein>
    <recommendedName>
        <fullName evidence="2">NAD dependent epimerase/dehydratase family protein</fullName>
    </recommendedName>
</protein>
<dbReference type="EMBL" id="MLJW01000167">
    <property type="protein sequence ID" value="OIQ95445.1"/>
    <property type="molecule type" value="Genomic_DNA"/>
</dbReference>
<proteinExistence type="predicted"/>
<accession>A0A1J5S537</accession>
<evidence type="ECO:0008006" key="2">
    <source>
        <dbReference type="Google" id="ProtNLM"/>
    </source>
</evidence>
<dbReference type="AlphaFoldDB" id="A0A1J5S537"/>
<dbReference type="InterPro" id="IPR051783">
    <property type="entry name" value="NAD(P)-dependent_oxidoreduct"/>
</dbReference>
<dbReference type="Gene3D" id="3.40.50.720">
    <property type="entry name" value="NAD(P)-binding Rossmann-like Domain"/>
    <property type="match status" value="1"/>
</dbReference>